<evidence type="ECO:0000259" key="2">
    <source>
        <dbReference type="PROSITE" id="PS51975"/>
    </source>
</evidence>
<dbReference type="InterPro" id="IPR036397">
    <property type="entry name" value="RNaseH_sf"/>
</dbReference>
<evidence type="ECO:0000313" key="3">
    <source>
        <dbReference type="EMBL" id="PIQ07037.1"/>
    </source>
</evidence>
<feature type="non-terminal residue" evidence="3">
    <location>
        <position position="1"/>
    </location>
</feature>
<keyword evidence="3" id="KW-0378">Hydrolase</keyword>
<dbReference type="GO" id="GO:0003723">
    <property type="term" value="F:RNA binding"/>
    <property type="evidence" value="ECO:0007669"/>
    <property type="project" value="UniProtKB-UniRule"/>
</dbReference>
<accession>A0A2H0FK09</accession>
<dbReference type="PROSITE" id="PS51975">
    <property type="entry name" value="RNASE_H_2"/>
    <property type="match status" value="1"/>
</dbReference>
<comment type="caution">
    <text evidence="3">The sequence shown here is derived from an EMBL/GenBank/DDBJ whole genome shotgun (WGS) entry which is preliminary data.</text>
</comment>
<gene>
    <name evidence="3" type="primary">rnhB</name>
    <name evidence="3" type="ORF">COW72_01315</name>
</gene>
<proteinExistence type="predicted"/>
<dbReference type="InterPro" id="IPR024567">
    <property type="entry name" value="RNase_HII/HIII_dom"/>
</dbReference>
<sequence>DKHKGCGTKLHQAILMEYGPSKIHRKSFKPVKNMLQLKYEE</sequence>
<dbReference type="AlphaFoldDB" id="A0A2H0FK09"/>
<feature type="domain" description="RNase H type-2" evidence="2">
    <location>
        <begin position="1"/>
        <end position="40"/>
    </location>
</feature>
<dbReference type="InterPro" id="IPR012337">
    <property type="entry name" value="RNaseH-like_sf"/>
</dbReference>
<protein>
    <submittedName>
        <fullName evidence="3">Ribonuclease HII</fullName>
        <ecNumber evidence="3">3.1.26.4</ecNumber>
    </submittedName>
</protein>
<organism evidence="3 4">
    <name type="scientific">Candidatus Nealsonbacteria bacterium CG18_big_fil_WC_8_21_14_2_50_37_10</name>
    <dbReference type="NCBI Taxonomy" id="1974717"/>
    <lineage>
        <taxon>Bacteria</taxon>
        <taxon>Candidatus Nealsoniibacteriota</taxon>
    </lineage>
</organism>
<reference evidence="3 4" key="1">
    <citation type="submission" date="2017-09" db="EMBL/GenBank/DDBJ databases">
        <title>Depth-based differentiation of microbial function through sediment-hosted aquifers and enrichment of novel symbionts in the deep terrestrial subsurface.</title>
        <authorList>
            <person name="Probst A.J."/>
            <person name="Ladd B."/>
            <person name="Jarett J.K."/>
            <person name="Geller-Mcgrath D.E."/>
            <person name="Sieber C.M."/>
            <person name="Emerson J.B."/>
            <person name="Anantharaman K."/>
            <person name="Thomas B.C."/>
            <person name="Malmstrom R."/>
            <person name="Stieglmeier M."/>
            <person name="Klingl A."/>
            <person name="Woyke T."/>
            <person name="Ryan C.M."/>
            <person name="Banfield J.F."/>
        </authorList>
    </citation>
    <scope>NUCLEOTIDE SEQUENCE [LARGE SCALE GENOMIC DNA]</scope>
    <source>
        <strain evidence="3">CG18_big_fil_WC_8_21_14_2_50_37_10</strain>
    </source>
</reference>
<evidence type="ECO:0000313" key="4">
    <source>
        <dbReference type="Proteomes" id="UP000230778"/>
    </source>
</evidence>
<dbReference type="EC" id="3.1.26.4" evidence="3"/>
<dbReference type="SUPFAM" id="SSF53098">
    <property type="entry name" value="Ribonuclease H-like"/>
    <property type="match status" value="1"/>
</dbReference>
<dbReference type="Proteomes" id="UP000230778">
    <property type="component" value="Unassembled WGS sequence"/>
</dbReference>
<dbReference type="Gene3D" id="3.30.420.10">
    <property type="entry name" value="Ribonuclease H-like superfamily/Ribonuclease H"/>
    <property type="match status" value="1"/>
</dbReference>
<comment type="caution">
    <text evidence="1">Lacks conserved residue(s) required for the propagation of feature annotation.</text>
</comment>
<dbReference type="GO" id="GO:0004523">
    <property type="term" value="F:RNA-DNA hybrid ribonuclease activity"/>
    <property type="evidence" value="ECO:0007669"/>
    <property type="project" value="UniProtKB-EC"/>
</dbReference>
<name>A0A2H0FK09_9BACT</name>
<dbReference type="EMBL" id="PCUC01000066">
    <property type="protein sequence ID" value="PIQ07037.1"/>
    <property type="molecule type" value="Genomic_DNA"/>
</dbReference>
<evidence type="ECO:0000256" key="1">
    <source>
        <dbReference type="PROSITE-ProRule" id="PRU01319"/>
    </source>
</evidence>